<protein>
    <submittedName>
        <fullName evidence="1">Uncharacterized protein</fullName>
    </submittedName>
</protein>
<organism evidence="1 2">
    <name type="scientific">Hyalomma asiaticum</name>
    <name type="common">Tick</name>
    <dbReference type="NCBI Taxonomy" id="266040"/>
    <lineage>
        <taxon>Eukaryota</taxon>
        <taxon>Metazoa</taxon>
        <taxon>Ecdysozoa</taxon>
        <taxon>Arthropoda</taxon>
        <taxon>Chelicerata</taxon>
        <taxon>Arachnida</taxon>
        <taxon>Acari</taxon>
        <taxon>Parasitiformes</taxon>
        <taxon>Ixodida</taxon>
        <taxon>Ixodoidea</taxon>
        <taxon>Ixodidae</taxon>
        <taxon>Hyalomminae</taxon>
        <taxon>Hyalomma</taxon>
    </lineage>
</organism>
<evidence type="ECO:0000313" key="2">
    <source>
        <dbReference type="Proteomes" id="UP000821845"/>
    </source>
</evidence>
<comment type="caution">
    <text evidence="1">The sequence shown here is derived from an EMBL/GenBank/DDBJ whole genome shotgun (WGS) entry which is preliminary data.</text>
</comment>
<dbReference type="EMBL" id="CM023482">
    <property type="protein sequence ID" value="KAH6937473.1"/>
    <property type="molecule type" value="Genomic_DNA"/>
</dbReference>
<dbReference type="Proteomes" id="UP000821845">
    <property type="component" value="Chromosome 2"/>
</dbReference>
<accession>A0ACB7SUI1</accession>
<sequence length="101" mass="11664">MEIRWTRRVVRRRGTLWYPKVQPAVRLAAALRPCEPPGLPNDPADRGSPRAPPRPSCLQRAVWLPCRGLLCRRGRFHGRASPLPVRHHPEQDALQHKTREE</sequence>
<evidence type="ECO:0000313" key="1">
    <source>
        <dbReference type="EMBL" id="KAH6937473.1"/>
    </source>
</evidence>
<keyword evidence="2" id="KW-1185">Reference proteome</keyword>
<proteinExistence type="predicted"/>
<gene>
    <name evidence="1" type="ORF">HPB50_000735</name>
</gene>
<name>A0ACB7SUI1_HYAAI</name>
<reference evidence="1" key="1">
    <citation type="submission" date="2020-05" db="EMBL/GenBank/DDBJ databases">
        <title>Large-scale comparative analyses of tick genomes elucidate their genetic diversity and vector capacities.</title>
        <authorList>
            <person name="Jia N."/>
            <person name="Wang J."/>
            <person name="Shi W."/>
            <person name="Du L."/>
            <person name="Sun Y."/>
            <person name="Zhan W."/>
            <person name="Jiang J."/>
            <person name="Wang Q."/>
            <person name="Zhang B."/>
            <person name="Ji P."/>
            <person name="Sakyi L.B."/>
            <person name="Cui X."/>
            <person name="Yuan T."/>
            <person name="Jiang B."/>
            <person name="Yang W."/>
            <person name="Lam T.T.-Y."/>
            <person name="Chang Q."/>
            <person name="Ding S."/>
            <person name="Wang X."/>
            <person name="Zhu J."/>
            <person name="Ruan X."/>
            <person name="Zhao L."/>
            <person name="Wei J."/>
            <person name="Que T."/>
            <person name="Du C."/>
            <person name="Cheng J."/>
            <person name="Dai P."/>
            <person name="Han X."/>
            <person name="Huang E."/>
            <person name="Gao Y."/>
            <person name="Liu J."/>
            <person name="Shao H."/>
            <person name="Ye R."/>
            <person name="Li L."/>
            <person name="Wei W."/>
            <person name="Wang X."/>
            <person name="Wang C."/>
            <person name="Yang T."/>
            <person name="Huo Q."/>
            <person name="Li W."/>
            <person name="Guo W."/>
            <person name="Chen H."/>
            <person name="Zhou L."/>
            <person name="Ni X."/>
            <person name="Tian J."/>
            <person name="Zhou Y."/>
            <person name="Sheng Y."/>
            <person name="Liu T."/>
            <person name="Pan Y."/>
            <person name="Xia L."/>
            <person name="Li J."/>
            <person name="Zhao F."/>
            <person name="Cao W."/>
        </authorList>
    </citation>
    <scope>NUCLEOTIDE SEQUENCE</scope>
    <source>
        <strain evidence="1">Hyas-2018</strain>
    </source>
</reference>